<proteinExistence type="predicted"/>
<feature type="transmembrane region" description="Helical" evidence="1">
    <location>
        <begin position="376"/>
        <end position="394"/>
    </location>
</feature>
<keyword evidence="1" id="KW-0812">Transmembrane</keyword>
<accession>A0A9X2L4S2</accession>
<dbReference type="Proteomes" id="UP001139125">
    <property type="component" value="Unassembled WGS sequence"/>
</dbReference>
<feature type="transmembrane region" description="Helical" evidence="1">
    <location>
        <begin position="128"/>
        <end position="149"/>
    </location>
</feature>
<dbReference type="EMBL" id="JANDBC010000002">
    <property type="protein sequence ID" value="MCP9292294.1"/>
    <property type="molecule type" value="Genomic_DNA"/>
</dbReference>
<keyword evidence="1" id="KW-0472">Membrane</keyword>
<evidence type="ECO:0000313" key="2">
    <source>
        <dbReference type="EMBL" id="MCP9292294.1"/>
    </source>
</evidence>
<keyword evidence="3" id="KW-1185">Reference proteome</keyword>
<feature type="transmembrane region" description="Helical" evidence="1">
    <location>
        <begin position="43"/>
        <end position="62"/>
    </location>
</feature>
<feature type="transmembrane region" description="Helical" evidence="1">
    <location>
        <begin position="74"/>
        <end position="96"/>
    </location>
</feature>
<comment type="caution">
    <text evidence="2">The sequence shown here is derived from an EMBL/GenBank/DDBJ whole genome shotgun (WGS) entry which is preliminary data.</text>
</comment>
<sequence>MVLYQRHKTLFNPFSFYLIIWSLTTIIPLLLVLNYSISFYTSIYILLCNFLFVLPSIIFPKIKIKKKAFLKIKYLMRANVLLINISIVFIIIHLYFNGYTLFDYIRAPFEVTSTLVAAKYAETLDRSIFSVVSTIFIYPNSFLSGYIYGITKKKKFSYYYLIPSLMYFIIFGNKGFIFVSIVLYIAGFILVQYEKGEKLKITKKTIYIAIGSFVFILAIVIVAFISRANSLGGDALYNYLIKGIRSYSSGHLFAFDDFFKSQIGLDHKMNYLKNEDSLFFYTFKSIYNLFGYEGNIPHEGMYAVSFENEYVKSNIYTHFRAIIQDIGILGSLVYFNVLGYILNIIFTTSYKHKVLIRTVAWYMMFSYSYSSFLNSNMVWVSSVIGPIIILMFLLRERIKW</sequence>
<name>A0A9X2L4S2_9BACT</name>
<feature type="transmembrane region" description="Helical" evidence="1">
    <location>
        <begin position="14"/>
        <end position="37"/>
    </location>
</feature>
<feature type="transmembrane region" description="Helical" evidence="1">
    <location>
        <begin position="177"/>
        <end position="193"/>
    </location>
</feature>
<protein>
    <submittedName>
        <fullName evidence="2">Oligosaccharide repeat unit polymerase</fullName>
    </submittedName>
</protein>
<organism evidence="2 3">
    <name type="scientific">Gracilimonas sediminicola</name>
    <dbReference type="NCBI Taxonomy" id="2952158"/>
    <lineage>
        <taxon>Bacteria</taxon>
        <taxon>Pseudomonadati</taxon>
        <taxon>Balneolota</taxon>
        <taxon>Balneolia</taxon>
        <taxon>Balneolales</taxon>
        <taxon>Balneolaceae</taxon>
        <taxon>Gracilimonas</taxon>
    </lineage>
</organism>
<evidence type="ECO:0000313" key="3">
    <source>
        <dbReference type="Proteomes" id="UP001139125"/>
    </source>
</evidence>
<feature type="transmembrane region" description="Helical" evidence="1">
    <location>
        <begin position="205"/>
        <end position="226"/>
    </location>
</feature>
<dbReference type="RefSeq" id="WP_255135175.1">
    <property type="nucleotide sequence ID" value="NZ_JANDBC010000002.1"/>
</dbReference>
<evidence type="ECO:0000256" key="1">
    <source>
        <dbReference type="SAM" id="Phobius"/>
    </source>
</evidence>
<dbReference type="AlphaFoldDB" id="A0A9X2L4S2"/>
<reference evidence="2" key="1">
    <citation type="submission" date="2022-06" db="EMBL/GenBank/DDBJ databases">
        <title>Gracilimonas sp. CAU 1638 isolated from sea sediment.</title>
        <authorList>
            <person name="Kim W."/>
        </authorList>
    </citation>
    <scope>NUCLEOTIDE SEQUENCE</scope>
    <source>
        <strain evidence="2">CAU 1638</strain>
    </source>
</reference>
<dbReference type="NCBIfam" id="TIGR04370">
    <property type="entry name" value="glyco_rpt_poly"/>
    <property type="match status" value="1"/>
</dbReference>
<gene>
    <name evidence="2" type="ORF">NM125_11970</name>
</gene>
<keyword evidence="1" id="KW-1133">Transmembrane helix</keyword>
<feature type="transmembrane region" description="Helical" evidence="1">
    <location>
        <begin position="321"/>
        <end position="342"/>
    </location>
</feature>